<dbReference type="PANTHER" id="PTHR28156">
    <property type="entry name" value="FAS1 DOMAIN-CONTAINING PROTEIN YDR262W"/>
    <property type="match status" value="1"/>
</dbReference>
<dbReference type="Gene3D" id="2.30.180.10">
    <property type="entry name" value="FAS1 domain"/>
    <property type="match status" value="1"/>
</dbReference>
<dbReference type="AlphaFoldDB" id="A0AAD7FQ24"/>
<keyword evidence="5" id="KW-1185">Reference proteome</keyword>
<reference evidence="4" key="1">
    <citation type="submission" date="2023-03" db="EMBL/GenBank/DDBJ databases">
        <title>Massive genome expansion in bonnet fungi (Mycena s.s.) driven by repeated elements and novel gene families across ecological guilds.</title>
        <authorList>
            <consortium name="Lawrence Berkeley National Laboratory"/>
            <person name="Harder C.B."/>
            <person name="Miyauchi S."/>
            <person name="Viragh M."/>
            <person name="Kuo A."/>
            <person name="Thoen E."/>
            <person name="Andreopoulos B."/>
            <person name="Lu D."/>
            <person name="Skrede I."/>
            <person name="Drula E."/>
            <person name="Henrissat B."/>
            <person name="Morin E."/>
            <person name="Kohler A."/>
            <person name="Barry K."/>
            <person name="LaButti K."/>
            <person name="Morin E."/>
            <person name="Salamov A."/>
            <person name="Lipzen A."/>
            <person name="Mereny Z."/>
            <person name="Hegedus B."/>
            <person name="Baldrian P."/>
            <person name="Stursova M."/>
            <person name="Weitz H."/>
            <person name="Taylor A."/>
            <person name="Grigoriev I.V."/>
            <person name="Nagy L.G."/>
            <person name="Martin F."/>
            <person name="Kauserud H."/>
        </authorList>
    </citation>
    <scope>NUCLEOTIDE SEQUENCE</scope>
    <source>
        <strain evidence="4">9284</strain>
    </source>
</reference>
<dbReference type="PANTHER" id="PTHR28156:SF1">
    <property type="entry name" value="FAS1 DOMAIN-CONTAINING PROTEIN YDR262W"/>
    <property type="match status" value="1"/>
</dbReference>
<dbReference type="Pfam" id="PF02469">
    <property type="entry name" value="Fasciclin"/>
    <property type="match status" value="1"/>
</dbReference>
<evidence type="ECO:0000313" key="5">
    <source>
        <dbReference type="Proteomes" id="UP001221142"/>
    </source>
</evidence>
<dbReference type="InterPro" id="IPR000782">
    <property type="entry name" value="FAS1_domain"/>
</dbReference>
<evidence type="ECO:0000256" key="1">
    <source>
        <dbReference type="ARBA" id="ARBA00022729"/>
    </source>
</evidence>
<feature type="chain" id="PRO_5041943517" description="FAS1 domain-containing protein" evidence="2">
    <location>
        <begin position="19"/>
        <end position="183"/>
    </location>
</feature>
<protein>
    <recommendedName>
        <fullName evidence="3">FAS1 domain-containing protein</fullName>
    </recommendedName>
</protein>
<evidence type="ECO:0000259" key="3">
    <source>
        <dbReference type="PROSITE" id="PS50213"/>
    </source>
</evidence>
<proteinExistence type="predicted"/>
<dbReference type="Proteomes" id="UP001221142">
    <property type="component" value="Unassembled WGS sequence"/>
</dbReference>
<feature type="domain" description="FAS1" evidence="3">
    <location>
        <begin position="33"/>
        <end position="180"/>
    </location>
</feature>
<accession>A0AAD7FQ24</accession>
<gene>
    <name evidence="4" type="ORF">FB45DRAFT_493693</name>
</gene>
<organism evidence="4 5">
    <name type="scientific">Roridomyces roridus</name>
    <dbReference type="NCBI Taxonomy" id="1738132"/>
    <lineage>
        <taxon>Eukaryota</taxon>
        <taxon>Fungi</taxon>
        <taxon>Dikarya</taxon>
        <taxon>Basidiomycota</taxon>
        <taxon>Agaricomycotina</taxon>
        <taxon>Agaricomycetes</taxon>
        <taxon>Agaricomycetidae</taxon>
        <taxon>Agaricales</taxon>
        <taxon>Marasmiineae</taxon>
        <taxon>Mycenaceae</taxon>
        <taxon>Roridomyces</taxon>
    </lineage>
</organism>
<dbReference type="EMBL" id="JARKIF010000008">
    <property type="protein sequence ID" value="KAJ7632120.1"/>
    <property type="molecule type" value="Genomic_DNA"/>
</dbReference>
<evidence type="ECO:0000256" key="2">
    <source>
        <dbReference type="SAM" id="SignalP"/>
    </source>
</evidence>
<dbReference type="InterPro" id="IPR036378">
    <property type="entry name" value="FAS1_dom_sf"/>
</dbReference>
<evidence type="ECO:0000313" key="4">
    <source>
        <dbReference type="EMBL" id="KAJ7632120.1"/>
    </source>
</evidence>
<comment type="caution">
    <text evidence="4">The sequence shown here is derived from an EMBL/GenBank/DDBJ whole genome shotgun (WGS) entry which is preliminary data.</text>
</comment>
<dbReference type="InterPro" id="IPR040200">
    <property type="entry name" value="Mug57-like"/>
</dbReference>
<name>A0AAD7FQ24_9AGAR</name>
<feature type="signal peptide" evidence="2">
    <location>
        <begin position="1"/>
        <end position="18"/>
    </location>
</feature>
<keyword evidence="1 2" id="KW-0732">Signal</keyword>
<dbReference type="PROSITE" id="PS50213">
    <property type="entry name" value="FAS1"/>
    <property type="match status" value="1"/>
</dbReference>
<dbReference type="SUPFAM" id="SSF82153">
    <property type="entry name" value="FAS1 domain"/>
    <property type="match status" value="1"/>
</dbReference>
<sequence>MRLGSLAALAFSVLHVFAQGDQTVLVEPQVAMLPTLADLLTIESSTSIFYSYSRELASISDTLSDSQSVPVTLIAPTNKAVMALARKPHQGPVDSEITITDEELADAQARANVERWVSAHIIPQSPITFDETYPTLLTGKSITFKGDAEDWRNAVIEGDIHIVGKREASNGVLFLVDRAISSD</sequence>